<comment type="caution">
    <text evidence="2">The sequence shown here is derived from an EMBL/GenBank/DDBJ whole genome shotgun (WGS) entry which is preliminary data.</text>
</comment>
<keyword evidence="3" id="KW-1185">Reference proteome</keyword>
<feature type="compositionally biased region" description="Polar residues" evidence="1">
    <location>
        <begin position="1"/>
        <end position="13"/>
    </location>
</feature>
<evidence type="ECO:0000313" key="3">
    <source>
        <dbReference type="Proteomes" id="UP000076858"/>
    </source>
</evidence>
<dbReference type="AlphaFoldDB" id="A0A164W2Y1"/>
<evidence type="ECO:0000313" key="2">
    <source>
        <dbReference type="EMBL" id="KZS12903.1"/>
    </source>
</evidence>
<feature type="region of interest" description="Disordered" evidence="1">
    <location>
        <begin position="1"/>
        <end position="26"/>
    </location>
</feature>
<organism evidence="2 3">
    <name type="scientific">Daphnia magna</name>
    <dbReference type="NCBI Taxonomy" id="35525"/>
    <lineage>
        <taxon>Eukaryota</taxon>
        <taxon>Metazoa</taxon>
        <taxon>Ecdysozoa</taxon>
        <taxon>Arthropoda</taxon>
        <taxon>Crustacea</taxon>
        <taxon>Branchiopoda</taxon>
        <taxon>Diplostraca</taxon>
        <taxon>Cladocera</taxon>
        <taxon>Anomopoda</taxon>
        <taxon>Daphniidae</taxon>
        <taxon>Daphnia</taxon>
    </lineage>
</organism>
<dbReference type="Proteomes" id="UP000076858">
    <property type="component" value="Unassembled WGS sequence"/>
</dbReference>
<proteinExistence type="predicted"/>
<name>A0A164W2Y1_9CRUS</name>
<evidence type="ECO:0000256" key="1">
    <source>
        <dbReference type="SAM" id="MobiDB-lite"/>
    </source>
</evidence>
<dbReference type="EMBL" id="LRGB01001348">
    <property type="protein sequence ID" value="KZS12903.1"/>
    <property type="molecule type" value="Genomic_DNA"/>
</dbReference>
<gene>
    <name evidence="2" type="ORF">APZ42_022172</name>
</gene>
<sequence length="75" mass="8664">MSRQSPKSVCQQSMEEEGTIRQEKDEPRLRQTCSIQKFQNIFLSFISNVWCMMASSCRATGSLKNKKTAQEKETK</sequence>
<accession>A0A164W2Y1</accession>
<protein>
    <submittedName>
        <fullName evidence="2">Uncharacterized protein</fullName>
    </submittedName>
</protein>
<reference evidence="2 3" key="1">
    <citation type="submission" date="2016-03" db="EMBL/GenBank/DDBJ databases">
        <title>EvidentialGene: Evidence-directed Construction of Genes on Genomes.</title>
        <authorList>
            <person name="Gilbert D.G."/>
            <person name="Choi J.-H."/>
            <person name="Mockaitis K."/>
            <person name="Colbourne J."/>
            <person name="Pfrender M."/>
        </authorList>
    </citation>
    <scope>NUCLEOTIDE SEQUENCE [LARGE SCALE GENOMIC DNA]</scope>
    <source>
        <strain evidence="2 3">Xinb3</strain>
        <tissue evidence="2">Complete organism</tissue>
    </source>
</reference>